<dbReference type="InterPro" id="IPR037066">
    <property type="entry name" value="Plug_dom_sf"/>
</dbReference>
<dbReference type="InterPro" id="IPR012910">
    <property type="entry name" value="Plug_dom"/>
</dbReference>
<evidence type="ECO:0000256" key="8">
    <source>
        <dbReference type="PROSITE-ProRule" id="PRU01360"/>
    </source>
</evidence>
<keyword evidence="4 8" id="KW-0812">Transmembrane</keyword>
<dbReference type="PANTHER" id="PTHR30069">
    <property type="entry name" value="TONB-DEPENDENT OUTER MEMBRANE RECEPTOR"/>
    <property type="match status" value="1"/>
</dbReference>
<dbReference type="AlphaFoldDB" id="A0AB33JT70"/>
<gene>
    <name evidence="13" type="ORF">GTC17262_26350</name>
</gene>
<reference evidence="13" key="1">
    <citation type="submission" date="2024-07" db="EMBL/GenBank/DDBJ databases">
        <title>Complete genome sequence of Prevotella sp. YM-2024 GTC17262.</title>
        <authorList>
            <person name="Hayashi M."/>
            <person name="Muto Y."/>
            <person name="Tanaka K."/>
            <person name="Niwa H."/>
        </authorList>
    </citation>
    <scope>NUCLEOTIDE SEQUENCE</scope>
    <source>
        <strain evidence="13">GTC17262</strain>
    </source>
</reference>
<evidence type="ECO:0000256" key="5">
    <source>
        <dbReference type="ARBA" id="ARBA00023077"/>
    </source>
</evidence>
<feature type="domain" description="TonB-dependent receptor-like beta-barrel" evidence="11">
    <location>
        <begin position="329"/>
        <end position="805"/>
    </location>
</feature>
<comment type="similarity">
    <text evidence="8 9">Belongs to the TonB-dependent receptor family.</text>
</comment>
<evidence type="ECO:0000256" key="2">
    <source>
        <dbReference type="ARBA" id="ARBA00022448"/>
    </source>
</evidence>
<dbReference type="SUPFAM" id="SSF56935">
    <property type="entry name" value="Porins"/>
    <property type="match status" value="1"/>
</dbReference>
<comment type="subcellular location">
    <subcellularLocation>
        <location evidence="1 8">Cell outer membrane</location>
        <topology evidence="1 8">Multi-pass membrane protein</topology>
    </subcellularLocation>
</comment>
<dbReference type="Gene3D" id="2.170.130.10">
    <property type="entry name" value="TonB-dependent receptor, plug domain"/>
    <property type="match status" value="1"/>
</dbReference>
<organism evidence="13">
    <name type="scientific">Prevotella sp. GTC17262</name>
    <dbReference type="NCBI Taxonomy" id="3236797"/>
    <lineage>
        <taxon>Bacteria</taxon>
        <taxon>Pseudomonadati</taxon>
        <taxon>Bacteroidota</taxon>
        <taxon>Bacteroidia</taxon>
        <taxon>Bacteroidales</taxon>
        <taxon>Prevotellaceae</taxon>
        <taxon>Prevotella</taxon>
    </lineage>
</organism>
<keyword evidence="2 8" id="KW-0813">Transport</keyword>
<name>A0AB33JT70_9BACT</name>
<evidence type="ECO:0000256" key="6">
    <source>
        <dbReference type="ARBA" id="ARBA00023136"/>
    </source>
</evidence>
<dbReference type="InterPro" id="IPR036942">
    <property type="entry name" value="Beta-barrel_TonB_sf"/>
</dbReference>
<dbReference type="SUPFAM" id="SSF49464">
    <property type="entry name" value="Carboxypeptidase regulatory domain-like"/>
    <property type="match status" value="1"/>
</dbReference>
<evidence type="ECO:0000256" key="3">
    <source>
        <dbReference type="ARBA" id="ARBA00022452"/>
    </source>
</evidence>
<keyword evidence="10" id="KW-0732">Signal</keyword>
<dbReference type="GO" id="GO:0009279">
    <property type="term" value="C:cell outer membrane"/>
    <property type="evidence" value="ECO:0007669"/>
    <property type="project" value="UniProtKB-SubCell"/>
</dbReference>
<dbReference type="CDD" id="cd01347">
    <property type="entry name" value="ligand_gated_channel"/>
    <property type="match status" value="1"/>
</dbReference>
<keyword evidence="5 9" id="KW-0798">TonB box</keyword>
<dbReference type="Gene3D" id="2.40.170.20">
    <property type="entry name" value="TonB-dependent receptor, beta-barrel domain"/>
    <property type="match status" value="1"/>
</dbReference>
<evidence type="ECO:0000256" key="1">
    <source>
        <dbReference type="ARBA" id="ARBA00004571"/>
    </source>
</evidence>
<evidence type="ECO:0000313" key="13">
    <source>
        <dbReference type="EMBL" id="BFO82444.1"/>
    </source>
</evidence>
<dbReference type="Pfam" id="PF07715">
    <property type="entry name" value="Plug"/>
    <property type="match status" value="1"/>
</dbReference>
<dbReference type="InterPro" id="IPR039426">
    <property type="entry name" value="TonB-dep_rcpt-like"/>
</dbReference>
<dbReference type="InterPro" id="IPR000531">
    <property type="entry name" value="Beta-barrel_TonB"/>
</dbReference>
<dbReference type="InterPro" id="IPR008969">
    <property type="entry name" value="CarboxyPept-like_regulatory"/>
</dbReference>
<sequence>MYFVALFALMAVLHCVAQDTDAMLFGDVKSIVTGKHLPYATIRVKGTKLRTATDATGHYKLANLPLGKQTIVASCMGYKEEEIEVTMVRGKGTEAYFLLDEDALNLNQVVVTGTRTQHYVKNVPIRTEVVTSRALTNKNASNIFEALEGLPGIRVEQQCQFCNFSMVRMQGLGAEHTQVLVDGEPVYSGLAGVYGLQQMGTDDIDRIEVVKGAGSALYGSSAVAGAINLISKEPTFEPTLKADLQMGNWGFKRFNTWASMRKNNIGLSVYAQRLESDAVDYTGEGLTLKEIKQKDGVSDRVNSKTTNLGFNLYFYSPFAKNDKLILRGKSMSEQRFGGTMTDDIYLNPYTEGTENINTNRLTADLAYTLPLGSKSELNYSAAYVYHKRNATNDTFLGSYKETHDDALPDVDLMRPYLARENTFTTSLTFSTKLGNHNLLVGTQAYITRLRETGLYCITGEPTDTYYGTAYTSVGKKHANEFGFFAQDEWNITPQLSVVPGIRLDTHNSGEEYTASKKVFDGNFPTTKFNETSVSPRMAVKYEVNKSLVLRANFGTGFRAPYGFSEDLHLCSGSPRVWKSSELKAEKSVSFNFSADYYGKNYQLTANIFRTNLKNKIAFGDADEKVKGLGYTYQWENKGDAYVQGLELGAKINVLKDLALGLNWTFNKGEYKDVRDDWAYDGIVEGLNEELKKATAGGKADKIKLAQDNLKKVTDNEATFKQYEADSKKISRFPNMTGDFSLEYTPGTWTFTLTSTLQGKMYIDYMAEAGIQDSKIKKTNTFMLFNCRVAKKVGKLFTIYAGGKNIFSYLQDEKHLDDAAFMYAPVYGATWYGGVSITL</sequence>
<dbReference type="Gene3D" id="2.60.40.1120">
    <property type="entry name" value="Carboxypeptidase-like, regulatory domain"/>
    <property type="match status" value="1"/>
</dbReference>
<evidence type="ECO:0000259" key="12">
    <source>
        <dbReference type="Pfam" id="PF07715"/>
    </source>
</evidence>
<keyword evidence="3 8" id="KW-1134">Transmembrane beta strand</keyword>
<evidence type="ECO:0000256" key="9">
    <source>
        <dbReference type="RuleBase" id="RU003357"/>
    </source>
</evidence>
<dbReference type="GO" id="GO:0044718">
    <property type="term" value="P:siderophore transmembrane transport"/>
    <property type="evidence" value="ECO:0007669"/>
    <property type="project" value="TreeGrafter"/>
</dbReference>
<evidence type="ECO:0000256" key="4">
    <source>
        <dbReference type="ARBA" id="ARBA00022692"/>
    </source>
</evidence>
<keyword evidence="6 8" id="KW-0472">Membrane</keyword>
<evidence type="ECO:0000256" key="7">
    <source>
        <dbReference type="ARBA" id="ARBA00023237"/>
    </source>
</evidence>
<dbReference type="PROSITE" id="PS52016">
    <property type="entry name" value="TONB_DEPENDENT_REC_3"/>
    <property type="match status" value="1"/>
</dbReference>
<evidence type="ECO:0000259" key="11">
    <source>
        <dbReference type="Pfam" id="PF00593"/>
    </source>
</evidence>
<keyword evidence="13" id="KW-0675">Receptor</keyword>
<evidence type="ECO:0000256" key="10">
    <source>
        <dbReference type="SAM" id="SignalP"/>
    </source>
</evidence>
<protein>
    <submittedName>
        <fullName evidence="13">TonB-dependent receptor</fullName>
    </submittedName>
</protein>
<feature type="signal peptide" evidence="10">
    <location>
        <begin position="1"/>
        <end position="17"/>
    </location>
</feature>
<dbReference type="Pfam" id="PF00593">
    <property type="entry name" value="TonB_dep_Rec_b-barrel"/>
    <property type="match status" value="1"/>
</dbReference>
<feature type="chain" id="PRO_5044217378" evidence="10">
    <location>
        <begin position="18"/>
        <end position="838"/>
    </location>
</feature>
<proteinExistence type="inferred from homology"/>
<dbReference type="GO" id="GO:0015344">
    <property type="term" value="F:siderophore uptake transmembrane transporter activity"/>
    <property type="evidence" value="ECO:0007669"/>
    <property type="project" value="TreeGrafter"/>
</dbReference>
<dbReference type="EMBL" id="AP035789">
    <property type="protein sequence ID" value="BFO82444.1"/>
    <property type="molecule type" value="Genomic_DNA"/>
</dbReference>
<feature type="domain" description="TonB-dependent receptor plug" evidence="12">
    <location>
        <begin position="121"/>
        <end position="226"/>
    </location>
</feature>
<dbReference type="PANTHER" id="PTHR30069:SF57">
    <property type="entry name" value="TONB-DEPENDENT RECEPTOR"/>
    <property type="match status" value="1"/>
</dbReference>
<keyword evidence="7 8" id="KW-0998">Cell outer membrane</keyword>
<dbReference type="Pfam" id="PF13715">
    <property type="entry name" value="CarbopepD_reg_2"/>
    <property type="match status" value="1"/>
</dbReference>
<accession>A0AB33JT70</accession>